<dbReference type="Pfam" id="PF19853">
    <property type="entry name" value="DUF6328"/>
    <property type="match status" value="1"/>
</dbReference>
<dbReference type="AlphaFoldDB" id="A0A5B7WVK8"/>
<keyword evidence="3" id="KW-1185">Reference proteome</keyword>
<accession>A0A5B7WVK8</accession>
<evidence type="ECO:0000256" key="1">
    <source>
        <dbReference type="SAM" id="Phobius"/>
    </source>
</evidence>
<sequence length="162" mass="18220">MGKRRSMPDDSPEAPHRQWNELLQEMRVMQTGIQILAAFLVVLPFQSRFEIVEPREQVIYAVLLLVSVLLILLMIFPVAVHRYLFGQRVKATTVHLGHIVVKVVGIGVGLLICGCVWFVVQVLFGWQIGSLVGGSLMLVTIFLLVILPRLVTPLDTLPQQDR</sequence>
<keyword evidence="1" id="KW-1133">Transmembrane helix</keyword>
<keyword evidence="1" id="KW-0472">Membrane</keyword>
<organism evidence="2 3">
    <name type="scientific">Glutamicibacter creatinolyticus</name>
    <dbReference type="NCBI Taxonomy" id="162496"/>
    <lineage>
        <taxon>Bacteria</taxon>
        <taxon>Bacillati</taxon>
        <taxon>Actinomycetota</taxon>
        <taxon>Actinomycetes</taxon>
        <taxon>Micrococcales</taxon>
        <taxon>Micrococcaceae</taxon>
        <taxon>Glutamicibacter</taxon>
    </lineage>
</organism>
<evidence type="ECO:0000313" key="2">
    <source>
        <dbReference type="EMBL" id="QCY48091.1"/>
    </source>
</evidence>
<dbReference type="RefSeq" id="WP_246049574.1">
    <property type="nucleotide sequence ID" value="NZ_BAAAGL010000015.1"/>
</dbReference>
<feature type="transmembrane region" description="Helical" evidence="1">
    <location>
        <begin position="28"/>
        <end position="46"/>
    </location>
</feature>
<feature type="transmembrane region" description="Helical" evidence="1">
    <location>
        <begin position="99"/>
        <end position="120"/>
    </location>
</feature>
<dbReference type="EMBL" id="CP034412">
    <property type="protein sequence ID" value="QCY48091.1"/>
    <property type="molecule type" value="Genomic_DNA"/>
</dbReference>
<name>A0A5B7WVK8_9MICC</name>
<evidence type="ECO:0008006" key="4">
    <source>
        <dbReference type="Google" id="ProtNLM"/>
    </source>
</evidence>
<proteinExistence type="predicted"/>
<keyword evidence="1" id="KW-0812">Transmembrane</keyword>
<evidence type="ECO:0000313" key="3">
    <source>
        <dbReference type="Proteomes" id="UP000307000"/>
    </source>
</evidence>
<feature type="transmembrane region" description="Helical" evidence="1">
    <location>
        <begin position="58"/>
        <end position="79"/>
    </location>
</feature>
<feature type="transmembrane region" description="Helical" evidence="1">
    <location>
        <begin position="126"/>
        <end position="147"/>
    </location>
</feature>
<protein>
    <recommendedName>
        <fullName evidence="4">Sodium:proton antiporter</fullName>
    </recommendedName>
</protein>
<dbReference type="InterPro" id="IPR046291">
    <property type="entry name" value="DUF6328"/>
</dbReference>
<dbReference type="Proteomes" id="UP000307000">
    <property type="component" value="Chromosome"/>
</dbReference>
<gene>
    <name evidence="2" type="ORF">GcLGCM259_2384</name>
</gene>
<dbReference type="KEGG" id="gcr:GcLGCM259_2384"/>
<reference evidence="2 3" key="1">
    <citation type="submission" date="2018-12" db="EMBL/GenBank/DDBJ databases">
        <title>Complete Genome Sequence of Glutamicibacter creatinolyticus strain LGCM259,isolated from an abscess of a 12-year-old mare in Italy.</title>
        <authorList>
            <person name="Santos R.G."/>
            <person name="Silva A.L."/>
            <person name="Seyffert N."/>
            <person name="Castro T.L.P."/>
            <person name="Attili A.R."/>
            <person name="Rifici C."/>
            <person name="Mazzullo G."/>
            <person name="Brenig B."/>
            <person name="Venanzi F."/>
            <person name="Azevedo V."/>
        </authorList>
    </citation>
    <scope>NUCLEOTIDE SEQUENCE [LARGE SCALE GENOMIC DNA]</scope>
    <source>
        <strain evidence="2 3">LGCM 259</strain>
    </source>
</reference>